<keyword evidence="5" id="KW-1185">Reference proteome</keyword>
<dbReference type="Proteomes" id="UP001152876">
    <property type="component" value="Unassembled WGS sequence"/>
</dbReference>
<comment type="similarity">
    <text evidence="1">Belongs to the metallo-beta-lactamase superfamily. Class-B beta-lactamase family.</text>
</comment>
<feature type="domain" description="Metallo-beta-lactamase" evidence="3">
    <location>
        <begin position="52"/>
        <end position="238"/>
    </location>
</feature>
<feature type="chain" id="PRO_5040880326" evidence="2">
    <location>
        <begin position="23"/>
        <end position="308"/>
    </location>
</feature>
<dbReference type="SMART" id="SM00849">
    <property type="entry name" value="Lactamase_B"/>
    <property type="match status" value="1"/>
</dbReference>
<accession>A0A9X4S7E8</accession>
<dbReference type="EMBL" id="AOGK01000001">
    <property type="protein sequence ID" value="MDG5973985.1"/>
    <property type="molecule type" value="Genomic_DNA"/>
</dbReference>
<reference evidence="4" key="1">
    <citation type="submission" date="2013-01" db="EMBL/GenBank/DDBJ databases">
        <title>Genome draft of Hydrogenophaga taeniospiralis 2K1.</title>
        <authorList>
            <person name="Gomila M."/>
            <person name="Lalucat J."/>
        </authorList>
    </citation>
    <scope>NUCLEOTIDE SEQUENCE</scope>
    <source>
        <strain evidence="4">CCUG 15921</strain>
    </source>
</reference>
<evidence type="ECO:0000313" key="5">
    <source>
        <dbReference type="Proteomes" id="UP001152876"/>
    </source>
</evidence>
<sequence length="308" mass="33284">MKPFLWALGLSCTTLWSGLAQAVEIVFKPVAPNVYAHVGDIEGRTYENEALNANIGLVVTPAGALLIDSGASLQGAKQIADAAKKVTAQPIRWVINTGGQDHRWLGNGYFKAQGAEIMAHANAEADMKARGPEHLRANAPVLKEKMDGTQIVLPTRWLKDADTTLDLGGVAVQVVHRHGGHTPGDSLVWLPQSGVVFTGDVVYVDRILGLHPVSKTKTWLESFEALEALNPRVVVPGHGSVTTLAKAQADTGKLLRALRAHMGQAVEEGTDLGTAVKRFDAAPFRHLKHVEIWLPQLANLTYLEMEQE</sequence>
<evidence type="ECO:0000259" key="3">
    <source>
        <dbReference type="SMART" id="SM00849"/>
    </source>
</evidence>
<feature type="signal peptide" evidence="2">
    <location>
        <begin position="1"/>
        <end position="22"/>
    </location>
</feature>
<dbReference type="Pfam" id="PF00753">
    <property type="entry name" value="Lactamase_B"/>
    <property type="match status" value="1"/>
</dbReference>
<dbReference type="PANTHER" id="PTHR42951">
    <property type="entry name" value="METALLO-BETA-LACTAMASE DOMAIN-CONTAINING"/>
    <property type="match status" value="1"/>
</dbReference>
<keyword evidence="2" id="KW-0732">Signal</keyword>
<evidence type="ECO:0000256" key="2">
    <source>
        <dbReference type="SAM" id="SignalP"/>
    </source>
</evidence>
<evidence type="ECO:0000313" key="4">
    <source>
        <dbReference type="EMBL" id="MDG5973985.1"/>
    </source>
</evidence>
<evidence type="ECO:0000256" key="1">
    <source>
        <dbReference type="ARBA" id="ARBA00005250"/>
    </source>
</evidence>
<dbReference type="InterPro" id="IPR036866">
    <property type="entry name" value="RibonucZ/Hydroxyglut_hydro"/>
</dbReference>
<gene>
    <name evidence="4" type="ORF">H010_01890</name>
</gene>
<dbReference type="AlphaFoldDB" id="A0A9X4S7E8"/>
<dbReference type="Gene3D" id="3.60.15.10">
    <property type="entry name" value="Ribonuclease Z/Hydroxyacylglutathione hydrolase-like"/>
    <property type="match status" value="1"/>
</dbReference>
<dbReference type="PANTHER" id="PTHR42951:SF4">
    <property type="entry name" value="ACYL-COENZYME A THIOESTERASE MBLAC2"/>
    <property type="match status" value="1"/>
</dbReference>
<dbReference type="InterPro" id="IPR001279">
    <property type="entry name" value="Metallo-B-lactamas"/>
</dbReference>
<dbReference type="CDD" id="cd16282">
    <property type="entry name" value="metallo-hydrolase-like_MBL-fold"/>
    <property type="match status" value="1"/>
</dbReference>
<proteinExistence type="inferred from homology"/>
<name>A0A9X4S7E8_9BURK</name>
<protein>
    <submittedName>
        <fullName evidence="4">Beta-lactamase domain-containing protein</fullName>
    </submittedName>
</protein>
<dbReference type="GO" id="GO:0017001">
    <property type="term" value="P:antibiotic catabolic process"/>
    <property type="evidence" value="ECO:0007669"/>
    <property type="project" value="UniProtKB-ARBA"/>
</dbReference>
<organism evidence="4 5">
    <name type="scientific">Hydrogenophaga taeniospiralis CCUG 15921</name>
    <dbReference type="NCBI Taxonomy" id="1281780"/>
    <lineage>
        <taxon>Bacteria</taxon>
        <taxon>Pseudomonadati</taxon>
        <taxon>Pseudomonadota</taxon>
        <taxon>Betaproteobacteria</taxon>
        <taxon>Burkholderiales</taxon>
        <taxon>Comamonadaceae</taxon>
        <taxon>Hydrogenophaga</taxon>
    </lineage>
</organism>
<dbReference type="SUPFAM" id="SSF56281">
    <property type="entry name" value="Metallo-hydrolase/oxidoreductase"/>
    <property type="match status" value="1"/>
</dbReference>
<dbReference type="InterPro" id="IPR050855">
    <property type="entry name" value="NDM-1-like"/>
</dbReference>
<comment type="caution">
    <text evidence="4">The sequence shown here is derived from an EMBL/GenBank/DDBJ whole genome shotgun (WGS) entry which is preliminary data.</text>
</comment>